<sequence length="94" mass="10543">MKVSEVTIADLKQYAHVYHAEDDALFTTILTACKAYIQGYTGLTADAMNSREELTVALFVLANELYDNRSFTVQDNKVNRVAKSILDMHVTNLV</sequence>
<dbReference type="InterPro" id="IPR006450">
    <property type="entry name" value="Phage_HK97_gp6-like"/>
</dbReference>
<protein>
    <submittedName>
        <fullName evidence="1">Head-tail connector protein</fullName>
    </submittedName>
</protein>
<dbReference type="RefSeq" id="WP_254759641.1">
    <property type="nucleotide sequence ID" value="NZ_JANCLT010000007.1"/>
</dbReference>
<accession>A0AA41XB56</accession>
<dbReference type="Pfam" id="PF05135">
    <property type="entry name" value="Phage_connect_1"/>
    <property type="match status" value="1"/>
</dbReference>
<dbReference type="AlphaFoldDB" id="A0AA41XB56"/>
<reference evidence="1" key="1">
    <citation type="submission" date="2022-07" db="EMBL/GenBank/DDBJ databases">
        <authorList>
            <person name="Li W.-J."/>
            <person name="Deng Q.-Q."/>
        </authorList>
    </citation>
    <scope>NUCLEOTIDE SEQUENCE</scope>
    <source>
        <strain evidence="1">SYSU M60031</strain>
    </source>
</reference>
<dbReference type="CDD" id="cd08054">
    <property type="entry name" value="gp6"/>
    <property type="match status" value="1"/>
</dbReference>
<dbReference type="NCBIfam" id="TIGR01560">
    <property type="entry name" value="put_DNA_pack"/>
    <property type="match status" value="1"/>
</dbReference>
<name>A0AA41XB56_9BACI</name>
<dbReference type="InterPro" id="IPR021146">
    <property type="entry name" value="Phage_gp6-like_head-tail"/>
</dbReference>
<proteinExistence type="predicted"/>
<dbReference type="Proteomes" id="UP001156102">
    <property type="component" value="Unassembled WGS sequence"/>
</dbReference>
<dbReference type="EMBL" id="JANCLT010000007">
    <property type="protein sequence ID" value="MCP8969720.1"/>
    <property type="molecule type" value="Genomic_DNA"/>
</dbReference>
<evidence type="ECO:0000313" key="2">
    <source>
        <dbReference type="Proteomes" id="UP001156102"/>
    </source>
</evidence>
<dbReference type="Gene3D" id="1.10.3230.30">
    <property type="entry name" value="Phage gp6-like head-tail connector protein"/>
    <property type="match status" value="1"/>
</dbReference>
<organism evidence="1 2">
    <name type="scientific">Ectobacillus ponti</name>
    <dbReference type="NCBI Taxonomy" id="2961894"/>
    <lineage>
        <taxon>Bacteria</taxon>
        <taxon>Bacillati</taxon>
        <taxon>Bacillota</taxon>
        <taxon>Bacilli</taxon>
        <taxon>Bacillales</taxon>
        <taxon>Bacillaceae</taxon>
        <taxon>Ectobacillus</taxon>
    </lineage>
</organism>
<gene>
    <name evidence="1" type="ORF">NK662_14410</name>
</gene>
<keyword evidence="2" id="KW-1185">Reference proteome</keyword>
<evidence type="ECO:0000313" key="1">
    <source>
        <dbReference type="EMBL" id="MCP8969720.1"/>
    </source>
</evidence>
<comment type="caution">
    <text evidence="1">The sequence shown here is derived from an EMBL/GenBank/DDBJ whole genome shotgun (WGS) entry which is preliminary data.</text>
</comment>